<evidence type="ECO:0000313" key="3">
    <source>
        <dbReference type="Proteomes" id="UP000410984"/>
    </source>
</evidence>
<dbReference type="Proteomes" id="UP000410984">
    <property type="component" value="Unassembled WGS sequence"/>
</dbReference>
<protein>
    <submittedName>
        <fullName evidence="2">Uncharacterized protein</fullName>
    </submittedName>
</protein>
<organism evidence="2 3">
    <name type="scientific">Methylobacterium symbioticum</name>
    <dbReference type="NCBI Taxonomy" id="2584084"/>
    <lineage>
        <taxon>Bacteria</taxon>
        <taxon>Pseudomonadati</taxon>
        <taxon>Pseudomonadota</taxon>
        <taxon>Alphaproteobacteria</taxon>
        <taxon>Hyphomicrobiales</taxon>
        <taxon>Methylobacteriaceae</taxon>
        <taxon>Methylobacterium</taxon>
    </lineage>
</organism>
<sequence>MLDDGFTYGGLLIGLAALGLWLRLAIRAIPTFETLLARYEHDAGPEEAGPMPFGPASRLAARVTALALVCSAIGYAIPD</sequence>
<dbReference type="RefSeq" id="WP_142583415.1">
    <property type="nucleotide sequence ID" value="NZ_CABFPH010000033.1"/>
</dbReference>
<evidence type="ECO:0000313" key="2">
    <source>
        <dbReference type="EMBL" id="VUD72054.1"/>
    </source>
</evidence>
<name>A0A509EEP5_9HYPH</name>
<gene>
    <name evidence="2" type="ORF">MET9862_02648</name>
</gene>
<keyword evidence="3" id="KW-1185">Reference proteome</keyword>
<keyword evidence="1" id="KW-0472">Membrane</keyword>
<reference evidence="2 3" key="1">
    <citation type="submission" date="2019-06" db="EMBL/GenBank/DDBJ databases">
        <authorList>
            <person name="Rodrigo-Torres L."/>
            <person name="Arahal R. D."/>
            <person name="Lucena T."/>
        </authorList>
    </citation>
    <scope>NUCLEOTIDE SEQUENCE [LARGE SCALE GENOMIC DNA]</scope>
    <source>
        <strain evidence="2 3">SB0023/3</strain>
    </source>
</reference>
<proteinExistence type="predicted"/>
<feature type="transmembrane region" description="Helical" evidence="1">
    <location>
        <begin position="6"/>
        <end position="26"/>
    </location>
</feature>
<keyword evidence="1" id="KW-1133">Transmembrane helix</keyword>
<keyword evidence="1" id="KW-0812">Transmembrane</keyword>
<accession>A0A509EEP5</accession>
<dbReference type="EMBL" id="CABFPH010000033">
    <property type="protein sequence ID" value="VUD72054.1"/>
    <property type="molecule type" value="Genomic_DNA"/>
</dbReference>
<evidence type="ECO:0000256" key="1">
    <source>
        <dbReference type="SAM" id="Phobius"/>
    </source>
</evidence>
<dbReference type="AlphaFoldDB" id="A0A509EEP5"/>